<dbReference type="Pfam" id="PF00083">
    <property type="entry name" value="Sugar_tr"/>
    <property type="match status" value="2"/>
</dbReference>
<evidence type="ECO:0000256" key="5">
    <source>
        <dbReference type="SAM" id="Phobius"/>
    </source>
</evidence>
<proteinExistence type="predicted"/>
<organism evidence="7 8">
    <name type="scientific">Bemisia tabaci</name>
    <name type="common">Sweetpotato whitefly</name>
    <name type="synonym">Aleurodes tabaci</name>
    <dbReference type="NCBI Taxonomy" id="7038"/>
    <lineage>
        <taxon>Eukaryota</taxon>
        <taxon>Metazoa</taxon>
        <taxon>Ecdysozoa</taxon>
        <taxon>Arthropoda</taxon>
        <taxon>Hexapoda</taxon>
        <taxon>Insecta</taxon>
        <taxon>Pterygota</taxon>
        <taxon>Neoptera</taxon>
        <taxon>Paraneoptera</taxon>
        <taxon>Hemiptera</taxon>
        <taxon>Sternorrhyncha</taxon>
        <taxon>Aleyrodoidea</taxon>
        <taxon>Aleyrodidae</taxon>
        <taxon>Aleyrodinae</taxon>
        <taxon>Bemisia</taxon>
    </lineage>
</organism>
<feature type="transmembrane region" description="Helical" evidence="5">
    <location>
        <begin position="360"/>
        <end position="378"/>
    </location>
</feature>
<feature type="domain" description="Major facilitator superfamily (MFS) profile" evidence="6">
    <location>
        <begin position="26"/>
        <end position="512"/>
    </location>
</feature>
<evidence type="ECO:0000259" key="6">
    <source>
        <dbReference type="PROSITE" id="PS50850"/>
    </source>
</evidence>
<evidence type="ECO:0000256" key="1">
    <source>
        <dbReference type="ARBA" id="ARBA00004141"/>
    </source>
</evidence>
<evidence type="ECO:0000313" key="8">
    <source>
        <dbReference type="Proteomes" id="UP001152759"/>
    </source>
</evidence>
<accession>A0A9P0FZM8</accession>
<dbReference type="PROSITE" id="PS50850">
    <property type="entry name" value="MFS"/>
    <property type="match status" value="1"/>
</dbReference>
<feature type="transmembrane region" description="Helical" evidence="5">
    <location>
        <begin position="490"/>
        <end position="508"/>
    </location>
</feature>
<dbReference type="GO" id="GO:0016020">
    <property type="term" value="C:membrane"/>
    <property type="evidence" value="ECO:0007669"/>
    <property type="project" value="UniProtKB-SubCell"/>
</dbReference>
<dbReference type="PANTHER" id="PTHR48021:SF39">
    <property type="entry name" value="MAJOR FACILITATOR SUPERFAMILY (MFS) PROFILE DOMAIN-CONTAINING PROTEIN"/>
    <property type="match status" value="1"/>
</dbReference>
<comment type="subcellular location">
    <subcellularLocation>
        <location evidence="1">Membrane</location>
        <topology evidence="1">Multi-pass membrane protein</topology>
    </subcellularLocation>
</comment>
<keyword evidence="8" id="KW-1185">Reference proteome</keyword>
<dbReference type="KEGG" id="btab:109043191"/>
<feature type="transmembrane region" description="Helical" evidence="5">
    <location>
        <begin position="159"/>
        <end position="177"/>
    </location>
</feature>
<dbReference type="AlphaFoldDB" id="A0A9P0FZM8"/>
<dbReference type="InterPro" id="IPR036259">
    <property type="entry name" value="MFS_trans_sf"/>
</dbReference>
<protein>
    <recommendedName>
        <fullName evidence="6">Major facilitator superfamily (MFS) profile domain-containing protein</fullName>
    </recommendedName>
</protein>
<dbReference type="PANTHER" id="PTHR48021">
    <property type="match status" value="1"/>
</dbReference>
<feature type="transmembrane region" description="Helical" evidence="5">
    <location>
        <begin position="183"/>
        <end position="204"/>
    </location>
</feature>
<feature type="transmembrane region" description="Helical" evidence="5">
    <location>
        <begin position="385"/>
        <end position="406"/>
    </location>
</feature>
<keyword evidence="3 5" id="KW-1133">Transmembrane helix</keyword>
<evidence type="ECO:0000256" key="3">
    <source>
        <dbReference type="ARBA" id="ARBA00022989"/>
    </source>
</evidence>
<feature type="transmembrane region" description="Helical" evidence="5">
    <location>
        <begin position="76"/>
        <end position="94"/>
    </location>
</feature>
<dbReference type="EMBL" id="OU963862">
    <property type="protein sequence ID" value="CAH0754145.1"/>
    <property type="molecule type" value="Genomic_DNA"/>
</dbReference>
<feature type="transmembrane region" description="Helical" evidence="5">
    <location>
        <begin position="457"/>
        <end position="478"/>
    </location>
</feature>
<keyword evidence="4 5" id="KW-0472">Membrane</keyword>
<sequence>MELHLDTCPDGQSQQCQSSSLRQTLAQVLAATGKSLIMLSIGMLIGFPTVLIPVLTSKDYKGDLHFNRDQASWYGALTYIFQPVGSIASGALLQSFGCKKLMILINVPQIGCWLMIYFATSNFVLYVSSALVGLVIGLMEAPTIRYISEISHPSLRGILTTYSVLFTSLGFLAVYSLGSLTDWQHVALISAAVPVICIIILFQIPETPMWLMSKGRAAEALESLQWLRGWTTADMVEDEFAKLEYYAKKKSCKTLHGYGKSVDTKDEVKETPAENGVDGVSGGGKMSVKPSVSFQVEVGFEKRGFADKLGDLTCKEMTVPLGKCIVLITLSCFSGLPLIRPYLVAIFAQLNLPIQPNWTSVLVTFLGIAGNIGCMALVNRVGKKPLVICSSAASAVCLILLSIFLMQSTPEAMQDRANPNWWPLILFFVLFFSFNMGLQPLPWVYLSEILPYKGRGIATGIAASIFYIVIFFGVKMFSTMERELGLQGTFLLYAAVCIAGIFFTYFILPETEGRFLSDIETDAEREITVISNKGNTVNA</sequence>
<evidence type="ECO:0000256" key="4">
    <source>
        <dbReference type="ARBA" id="ARBA00023136"/>
    </source>
</evidence>
<feature type="transmembrane region" description="Helical" evidence="5">
    <location>
        <begin position="421"/>
        <end position="445"/>
    </location>
</feature>
<dbReference type="GO" id="GO:0022857">
    <property type="term" value="F:transmembrane transporter activity"/>
    <property type="evidence" value="ECO:0007669"/>
    <property type="project" value="InterPro"/>
</dbReference>
<dbReference type="InterPro" id="IPR005828">
    <property type="entry name" value="MFS_sugar_transport-like"/>
</dbReference>
<name>A0A9P0FZM8_BEMTA</name>
<feature type="transmembrane region" description="Helical" evidence="5">
    <location>
        <begin position="36"/>
        <end position="56"/>
    </location>
</feature>
<feature type="transmembrane region" description="Helical" evidence="5">
    <location>
        <begin position="325"/>
        <end position="348"/>
    </location>
</feature>
<gene>
    <name evidence="7" type="ORF">BEMITA_LOCUS1392</name>
</gene>
<evidence type="ECO:0000256" key="2">
    <source>
        <dbReference type="ARBA" id="ARBA00022692"/>
    </source>
</evidence>
<dbReference type="SUPFAM" id="SSF103473">
    <property type="entry name" value="MFS general substrate transporter"/>
    <property type="match status" value="1"/>
</dbReference>
<reference evidence="7" key="1">
    <citation type="submission" date="2021-12" db="EMBL/GenBank/DDBJ databases">
        <authorList>
            <person name="King R."/>
        </authorList>
    </citation>
    <scope>NUCLEOTIDE SEQUENCE</scope>
</reference>
<dbReference type="InterPro" id="IPR020846">
    <property type="entry name" value="MFS_dom"/>
</dbReference>
<keyword evidence="2 5" id="KW-0812">Transmembrane</keyword>
<dbReference type="Proteomes" id="UP001152759">
    <property type="component" value="Chromosome 1"/>
</dbReference>
<dbReference type="InterPro" id="IPR050549">
    <property type="entry name" value="MFS_Trehalose_Transporter"/>
</dbReference>
<evidence type="ECO:0000313" key="7">
    <source>
        <dbReference type="EMBL" id="CAH0754145.1"/>
    </source>
</evidence>
<dbReference type="Gene3D" id="1.20.1250.20">
    <property type="entry name" value="MFS general substrate transporter like domains"/>
    <property type="match status" value="1"/>
</dbReference>